<gene>
    <name evidence="1" type="ORF">IV43_GL001251</name>
    <name evidence="2" type="ORF">LAC1533_0684</name>
</gene>
<organism evidence="1 3">
    <name type="scientific">Ligilactobacillus acidipiscis</name>
    <dbReference type="NCBI Taxonomy" id="89059"/>
    <lineage>
        <taxon>Bacteria</taxon>
        <taxon>Bacillati</taxon>
        <taxon>Bacillota</taxon>
        <taxon>Bacilli</taxon>
        <taxon>Lactobacillales</taxon>
        <taxon>Lactobacillaceae</taxon>
        <taxon>Ligilactobacillus</taxon>
    </lineage>
</organism>
<evidence type="ECO:0000313" key="1">
    <source>
        <dbReference type="EMBL" id="KRN84405.1"/>
    </source>
</evidence>
<dbReference type="EMBL" id="JQBK01000032">
    <property type="protein sequence ID" value="KRN84405.1"/>
    <property type="molecule type" value="Genomic_DNA"/>
</dbReference>
<dbReference type="OrthoDB" id="2324530at2"/>
<reference evidence="4" key="3">
    <citation type="submission" date="2016-11" db="EMBL/GenBank/DDBJ databases">
        <authorList>
            <person name="Papadimitriou K."/>
        </authorList>
    </citation>
    <scope>NUCLEOTIDE SEQUENCE [LARGE SCALE GENOMIC DNA]</scope>
    <source>
        <strain evidence="4">ACA-DC 1533</strain>
    </source>
</reference>
<evidence type="ECO:0000313" key="3">
    <source>
        <dbReference type="Proteomes" id="UP000051491"/>
    </source>
</evidence>
<evidence type="ECO:0000313" key="2">
    <source>
        <dbReference type="EMBL" id="SFV40104.1"/>
    </source>
</evidence>
<dbReference type="STRING" id="89059.LAC1533_0684"/>
<dbReference type="KEGG" id="laca:LAC1533_0684"/>
<accession>A0A0R2KAP1</accession>
<name>A0A0R2KAP1_9LACO</name>
<dbReference type="GeneID" id="95348751"/>
<dbReference type="Proteomes" id="UP000190935">
    <property type="component" value="Chromosome I"/>
</dbReference>
<sequence>MSEKFTEKDLLYLQNDTMREYAAQFEQHYAAGLAKVLQISEIHAVLAQDFEDQLLEELKESHGQRGVMLQTSGNIAPYSLIIYLGDDPLVAFSKGNYAFAEESGLESIVTRLVDRDTKRDAQEKGVLEENLLMGLATTFLLASVYMTEDPVIGKYLEKPEPPKVEENVLEYSANGRNIVNIPTRHFLTDEEQKSLQVILKLRPEIDETTIDVQSERARYSVFDF</sequence>
<protein>
    <submittedName>
        <fullName evidence="1">Uncharacterized protein</fullName>
    </submittedName>
</protein>
<reference evidence="2" key="2">
    <citation type="submission" date="2016-11" db="EMBL/GenBank/DDBJ databases">
        <authorList>
            <person name="Jaros S."/>
            <person name="Januszkiewicz K."/>
            <person name="Wedrychowicz H."/>
        </authorList>
    </citation>
    <scope>NUCLEOTIDE SEQUENCE [LARGE SCALE GENOMIC DNA]</scope>
    <source>
        <strain evidence="2">ACA-DC 1533</strain>
    </source>
</reference>
<dbReference type="AlphaFoldDB" id="A0A0R2KAP1"/>
<dbReference type="Proteomes" id="UP000051491">
    <property type="component" value="Unassembled WGS sequence"/>
</dbReference>
<dbReference type="EMBL" id="LT630287">
    <property type="protein sequence ID" value="SFV40104.1"/>
    <property type="molecule type" value="Genomic_DNA"/>
</dbReference>
<reference evidence="1 3" key="1">
    <citation type="journal article" date="2015" name="Genome Announc.">
        <title>Expanding the biotechnology potential of lactobacilli through comparative genomics of 213 strains and associated genera.</title>
        <authorList>
            <person name="Sun Z."/>
            <person name="Harris H.M."/>
            <person name="McCann A."/>
            <person name="Guo C."/>
            <person name="Argimon S."/>
            <person name="Zhang W."/>
            <person name="Yang X."/>
            <person name="Jeffery I.B."/>
            <person name="Cooney J.C."/>
            <person name="Kagawa T.F."/>
            <person name="Liu W."/>
            <person name="Song Y."/>
            <person name="Salvetti E."/>
            <person name="Wrobel A."/>
            <person name="Rasinkangas P."/>
            <person name="Parkhill J."/>
            <person name="Rea M.C."/>
            <person name="O'Sullivan O."/>
            <person name="Ritari J."/>
            <person name="Douillard F.P."/>
            <person name="Paul Ross R."/>
            <person name="Yang R."/>
            <person name="Briner A.E."/>
            <person name="Felis G.E."/>
            <person name="de Vos W.M."/>
            <person name="Barrangou R."/>
            <person name="Klaenhammer T.R."/>
            <person name="Caufield P.W."/>
            <person name="Cui Y."/>
            <person name="Zhang H."/>
            <person name="O'Toole P.W."/>
        </authorList>
    </citation>
    <scope>NUCLEOTIDE SEQUENCE [LARGE SCALE GENOMIC DNA]</scope>
    <source>
        <strain evidence="1 3">DSM 15353</strain>
    </source>
</reference>
<evidence type="ECO:0000313" key="4">
    <source>
        <dbReference type="Proteomes" id="UP000190935"/>
    </source>
</evidence>
<dbReference type="RefSeq" id="WP_010499215.1">
    <property type="nucleotide sequence ID" value="NZ_JBHUGU010000002.1"/>
</dbReference>
<proteinExistence type="predicted"/>
<dbReference type="PATRIC" id="fig|89059.3.peg.1350"/>